<dbReference type="InterPro" id="IPR047721">
    <property type="entry name" value="DrmB"/>
</dbReference>
<sequence>MGRGRPAEERYVSTGKNYELRRTQLVGAGGIGAVIDIGDESFVVCDAVDWGSPSEYVRLQRMEQRLRRDLRKPPADRPGSPGRVLLHRFPEAMFCNNARCRRIIRWQEARHGRPGLPMRCPQCQQEGTLVPMRFVVACEDGHLDDVPWHLWAHKSSRGGCRSHERLKLLVDETGTGGLETLKILCEDCGSSESLDGITSKVSMKSVGVRCPSCHPWQARTGGFTCTKEPSILQRGATNLYYPVTASALSLGDGSGTSAHDAAVARMLASTTFEMAKEVAADLASTGNVPHPRIARFAQMLADEFALPVELVLEHLRASAPVGGAASSAAEDGDPDWDAEDILAEEWRFLTSAEAADFASGDLVCRETPPPTVGGGAPFARVLLADRLREVRSFLGFRRIKPDGALVRPEAGRAFPPGVRPWLPSVEVFGEGIFIAFDLDFVSRWEVVVRADRDESARLAELERHWQDQGYWFLPRPTPRLIAIHTLSHLLMRQLVFESGYSSSALRERIYAGPDMAGLLIYTADGDSEGSLGGLVRQGRPDRLGDLIRVALDRGVWCSADPVCRETQGQGLGGFNRAACHACSLVPETSCVLANTLLDRSLLLGRGSSLPGLLEGVLAGSP</sequence>
<gene>
    <name evidence="2" type="ORF">CR165_10600</name>
</gene>
<comment type="caution">
    <text evidence="2">The sequence shown here is derived from an EMBL/GenBank/DDBJ whole genome shotgun (WGS) entry which is preliminary data.</text>
</comment>
<feature type="domain" description="MrfA-like Zn-binding" evidence="1">
    <location>
        <begin position="486"/>
        <end position="582"/>
    </location>
</feature>
<dbReference type="OrthoDB" id="9134227at2"/>
<reference evidence="3" key="1">
    <citation type="submission" date="2017-10" db="EMBL/GenBank/DDBJ databases">
        <authorList>
            <person name="Toshchakov S.V."/>
            <person name="Goeva M.A."/>
        </authorList>
    </citation>
    <scope>NUCLEOTIDE SEQUENCE [LARGE SCALE GENOMIC DNA]</scope>
    <source>
        <strain evidence="3">JR1/69-1-13</strain>
    </source>
</reference>
<name>A0A2U1V535_9PROT</name>
<organism evidence="2 3">
    <name type="scientific">Teichococcus aestuarii</name>
    <dbReference type="NCBI Taxonomy" id="568898"/>
    <lineage>
        <taxon>Bacteria</taxon>
        <taxon>Pseudomonadati</taxon>
        <taxon>Pseudomonadota</taxon>
        <taxon>Alphaproteobacteria</taxon>
        <taxon>Acetobacterales</taxon>
        <taxon>Roseomonadaceae</taxon>
        <taxon>Roseomonas</taxon>
    </lineage>
</organism>
<accession>A0A2U1V535</accession>
<evidence type="ECO:0000259" key="1">
    <source>
        <dbReference type="Pfam" id="PF09369"/>
    </source>
</evidence>
<dbReference type="Proteomes" id="UP000245048">
    <property type="component" value="Unassembled WGS sequence"/>
</dbReference>
<dbReference type="EMBL" id="PDOA01000005">
    <property type="protein sequence ID" value="PWC29029.1"/>
    <property type="molecule type" value="Genomic_DNA"/>
</dbReference>
<dbReference type="Pfam" id="PF09369">
    <property type="entry name" value="MZB"/>
    <property type="match status" value="1"/>
</dbReference>
<keyword evidence="3" id="KW-1185">Reference proteome</keyword>
<proteinExistence type="predicted"/>
<evidence type="ECO:0000313" key="3">
    <source>
        <dbReference type="Proteomes" id="UP000245048"/>
    </source>
</evidence>
<dbReference type="AlphaFoldDB" id="A0A2U1V535"/>
<evidence type="ECO:0000313" key="2">
    <source>
        <dbReference type="EMBL" id="PWC29029.1"/>
    </source>
</evidence>
<dbReference type="InterPro" id="IPR018973">
    <property type="entry name" value="MZB"/>
</dbReference>
<dbReference type="NCBIfam" id="NF038324">
    <property type="entry name" value="DrmB_fam"/>
    <property type="match status" value="1"/>
</dbReference>
<protein>
    <recommendedName>
        <fullName evidence="1">MrfA-like Zn-binding domain-containing protein</fullName>
    </recommendedName>
</protein>